<dbReference type="SMART" id="SM00244">
    <property type="entry name" value="PHB"/>
    <property type="match status" value="1"/>
</dbReference>
<feature type="signal peptide" evidence="7">
    <location>
        <begin position="1"/>
        <end position="24"/>
    </location>
</feature>
<dbReference type="Gene3D" id="3.30.479.30">
    <property type="entry name" value="Band 7 domain"/>
    <property type="match status" value="1"/>
</dbReference>
<dbReference type="InterPro" id="IPR001107">
    <property type="entry name" value="Band_7"/>
</dbReference>
<feature type="domain" description="Band 7" evidence="8">
    <location>
        <begin position="57"/>
        <end position="215"/>
    </location>
</feature>
<gene>
    <name evidence="9" type="ORF">PCOR1329_LOCUS65870</name>
</gene>
<dbReference type="SUPFAM" id="SSF117892">
    <property type="entry name" value="Band 7/SPFH domain"/>
    <property type="match status" value="1"/>
</dbReference>
<comment type="caution">
    <text evidence="9">The sequence shown here is derived from an EMBL/GenBank/DDBJ whole genome shotgun (WGS) entry which is preliminary data.</text>
</comment>
<evidence type="ECO:0000256" key="4">
    <source>
        <dbReference type="ARBA" id="ARBA00022989"/>
    </source>
</evidence>
<evidence type="ECO:0000313" key="9">
    <source>
        <dbReference type="EMBL" id="CAK0883738.1"/>
    </source>
</evidence>
<evidence type="ECO:0000256" key="6">
    <source>
        <dbReference type="SAM" id="Phobius"/>
    </source>
</evidence>
<evidence type="ECO:0000256" key="1">
    <source>
        <dbReference type="ARBA" id="ARBA00004167"/>
    </source>
</evidence>
<evidence type="ECO:0000256" key="7">
    <source>
        <dbReference type="SAM" id="SignalP"/>
    </source>
</evidence>
<evidence type="ECO:0000313" key="10">
    <source>
        <dbReference type="Proteomes" id="UP001189429"/>
    </source>
</evidence>
<dbReference type="InterPro" id="IPR050710">
    <property type="entry name" value="Band7/mec-2_domain"/>
</dbReference>
<keyword evidence="10" id="KW-1185">Reference proteome</keyword>
<dbReference type="PROSITE" id="PS01270">
    <property type="entry name" value="BAND_7"/>
    <property type="match status" value="1"/>
</dbReference>
<dbReference type="Proteomes" id="UP001189429">
    <property type="component" value="Unassembled WGS sequence"/>
</dbReference>
<sequence>MAAALRRGALPAALALAALGAAAARGGPAPLPRGGARAGAALLAPALGLAAAALLPLCVLVVRTSEVVLIERLGRYNRKLKPGLHFRLPIVESVSARLTLREQVLDIPPQGCITSDNAPLSADAVVYWRIFDPEKSVYEVEQLVLAIQNLVLTQLRAEIGNLTLDETFSSRARINKVLLEDLDEATDPWGVKITRVEVRDIIPNKDILASMELQMAAERKKRAQIIQSEGQKQAIMNEAQGRAEALRIEAEGAKAAKILAAEAEQQRLRCEADGTAAALQAITAAAGGDADRALRLQALQAYIGAQKSLASSDNTKLFFFPSTEECTAKAAAVLGEALRTPAAEGKLGAGAGEGGLGTDSTS</sequence>
<dbReference type="PANTHER" id="PTHR43327:SF10">
    <property type="entry name" value="STOMATIN-LIKE PROTEIN 2, MITOCHONDRIAL"/>
    <property type="match status" value="1"/>
</dbReference>
<reference evidence="9" key="1">
    <citation type="submission" date="2023-10" db="EMBL/GenBank/DDBJ databases">
        <authorList>
            <person name="Chen Y."/>
            <person name="Shah S."/>
            <person name="Dougan E. K."/>
            <person name="Thang M."/>
            <person name="Chan C."/>
        </authorList>
    </citation>
    <scope>NUCLEOTIDE SEQUENCE [LARGE SCALE GENOMIC DNA]</scope>
</reference>
<dbReference type="InterPro" id="IPR018080">
    <property type="entry name" value="Band_7/stomatin-like_CS"/>
</dbReference>
<dbReference type="PRINTS" id="PR00721">
    <property type="entry name" value="STOMATIN"/>
</dbReference>
<accession>A0ABN9WBR4</accession>
<comment type="subcellular location">
    <subcellularLocation>
        <location evidence="1">Membrane</location>
        <topology evidence="1">Single-pass membrane protein</topology>
    </subcellularLocation>
</comment>
<dbReference type="InterPro" id="IPR036013">
    <property type="entry name" value="Band_7/SPFH_dom_sf"/>
</dbReference>
<evidence type="ECO:0000259" key="8">
    <source>
        <dbReference type="SMART" id="SM00244"/>
    </source>
</evidence>
<dbReference type="EMBL" id="CAUYUJ010018456">
    <property type="protein sequence ID" value="CAK0883738.1"/>
    <property type="molecule type" value="Genomic_DNA"/>
</dbReference>
<feature type="transmembrane region" description="Helical" evidence="6">
    <location>
        <begin position="40"/>
        <end position="62"/>
    </location>
</feature>
<evidence type="ECO:0000256" key="2">
    <source>
        <dbReference type="ARBA" id="ARBA00008164"/>
    </source>
</evidence>
<dbReference type="CDD" id="cd08829">
    <property type="entry name" value="SPFH_paraslipin"/>
    <property type="match status" value="1"/>
</dbReference>
<evidence type="ECO:0000256" key="5">
    <source>
        <dbReference type="ARBA" id="ARBA00023136"/>
    </source>
</evidence>
<protein>
    <recommendedName>
        <fullName evidence="8">Band 7 domain-containing protein</fullName>
    </recommendedName>
</protein>
<comment type="similarity">
    <text evidence="2">Belongs to the band 7/mec-2 family.</text>
</comment>
<keyword evidence="5 6" id="KW-0472">Membrane</keyword>
<dbReference type="PANTHER" id="PTHR43327">
    <property type="entry name" value="STOMATIN-LIKE PROTEIN 2, MITOCHONDRIAL"/>
    <property type="match status" value="1"/>
</dbReference>
<proteinExistence type="inferred from homology"/>
<organism evidence="9 10">
    <name type="scientific">Prorocentrum cordatum</name>
    <dbReference type="NCBI Taxonomy" id="2364126"/>
    <lineage>
        <taxon>Eukaryota</taxon>
        <taxon>Sar</taxon>
        <taxon>Alveolata</taxon>
        <taxon>Dinophyceae</taxon>
        <taxon>Prorocentrales</taxon>
        <taxon>Prorocentraceae</taxon>
        <taxon>Prorocentrum</taxon>
    </lineage>
</organism>
<dbReference type="InterPro" id="IPR006311">
    <property type="entry name" value="TAT_signal"/>
</dbReference>
<feature type="chain" id="PRO_5045709303" description="Band 7 domain-containing protein" evidence="7">
    <location>
        <begin position="25"/>
        <end position="362"/>
    </location>
</feature>
<keyword evidence="7" id="KW-0732">Signal</keyword>
<dbReference type="InterPro" id="IPR001972">
    <property type="entry name" value="Stomatin_HflK_fam"/>
</dbReference>
<dbReference type="Pfam" id="PF01145">
    <property type="entry name" value="Band_7"/>
    <property type="match status" value="1"/>
</dbReference>
<keyword evidence="4 6" id="KW-1133">Transmembrane helix</keyword>
<evidence type="ECO:0000256" key="3">
    <source>
        <dbReference type="ARBA" id="ARBA00022692"/>
    </source>
</evidence>
<name>A0ABN9WBR4_9DINO</name>
<keyword evidence="3 6" id="KW-0812">Transmembrane</keyword>
<dbReference type="PROSITE" id="PS51318">
    <property type="entry name" value="TAT"/>
    <property type="match status" value="1"/>
</dbReference>